<dbReference type="RefSeq" id="WP_103966799.1">
    <property type="nucleotide sequence ID" value="NZ_FNUX01000016.1"/>
</dbReference>
<evidence type="ECO:0000256" key="14">
    <source>
        <dbReference type="SAM" id="Phobius"/>
    </source>
</evidence>
<proteinExistence type="inferred from homology"/>
<organism evidence="15 16">
    <name type="scientific">Nitrosomonas ureae</name>
    <dbReference type="NCBI Taxonomy" id="44577"/>
    <lineage>
        <taxon>Bacteria</taxon>
        <taxon>Pseudomonadati</taxon>
        <taxon>Pseudomonadota</taxon>
        <taxon>Betaproteobacteria</taxon>
        <taxon>Nitrosomonadales</taxon>
        <taxon>Nitrosomonadaceae</taxon>
        <taxon>Nitrosomonas</taxon>
    </lineage>
</organism>
<evidence type="ECO:0000256" key="10">
    <source>
        <dbReference type="ARBA" id="ARBA00022840"/>
    </source>
</evidence>
<evidence type="ECO:0000256" key="6">
    <source>
        <dbReference type="ARBA" id="ARBA00022556"/>
    </source>
</evidence>
<keyword evidence="10 13" id="KW-0067">ATP-binding</keyword>
<comment type="function">
    <text evidence="1 13">Transfers the gamma-phosphate of ATP to the 4'-position of a tetraacyldisaccharide 1-phosphate intermediate (termed DS-1-P) to form tetraacyldisaccharide 1,4'-bis-phosphate (lipid IVA).</text>
</comment>
<comment type="caution">
    <text evidence="13">Lacks conserved residue(s) required for the propagation of feature annotation.</text>
</comment>
<dbReference type="GO" id="GO:0005524">
    <property type="term" value="F:ATP binding"/>
    <property type="evidence" value="ECO:0007669"/>
    <property type="project" value="UniProtKB-UniRule"/>
</dbReference>
<feature type="transmembrane region" description="Helical" evidence="14">
    <location>
        <begin position="6"/>
        <end position="28"/>
    </location>
</feature>
<dbReference type="Pfam" id="PF02606">
    <property type="entry name" value="LpxK"/>
    <property type="match status" value="1"/>
</dbReference>
<evidence type="ECO:0000256" key="3">
    <source>
        <dbReference type="ARBA" id="ARBA00012071"/>
    </source>
</evidence>
<keyword evidence="5 13" id="KW-0444">Lipid biosynthesis</keyword>
<comment type="pathway">
    <text evidence="2 13">Glycolipid biosynthesis; lipid IV(A) biosynthesis; lipid IV(A) from (3R)-3-hydroxytetradecanoyl-[acyl-carrier-protein] and UDP-N-acetyl-alpha-D-glucosamine: step 6/6.</text>
</comment>
<comment type="similarity">
    <text evidence="13">Belongs to the LpxK family.</text>
</comment>
<dbReference type="NCBIfam" id="TIGR00682">
    <property type="entry name" value="lpxK"/>
    <property type="match status" value="1"/>
</dbReference>
<dbReference type="PANTHER" id="PTHR42724:SF1">
    <property type="entry name" value="TETRAACYLDISACCHARIDE 4'-KINASE, MITOCHONDRIAL-RELATED"/>
    <property type="match status" value="1"/>
</dbReference>
<evidence type="ECO:0000256" key="4">
    <source>
        <dbReference type="ARBA" id="ARBA00016436"/>
    </source>
</evidence>
<keyword evidence="14" id="KW-0472">Membrane</keyword>
<evidence type="ECO:0000256" key="13">
    <source>
        <dbReference type="HAMAP-Rule" id="MF_00409"/>
    </source>
</evidence>
<reference evidence="15 16" key="1">
    <citation type="submission" date="2016-10" db="EMBL/GenBank/DDBJ databases">
        <authorList>
            <person name="de Groot N.N."/>
        </authorList>
    </citation>
    <scope>NUCLEOTIDE SEQUENCE [LARGE SCALE GENOMIC DNA]</scope>
    <source>
        <strain evidence="15 16">Nm13</strain>
    </source>
</reference>
<accession>A0A1H5W3L8</accession>
<dbReference type="GO" id="GO:0005886">
    <property type="term" value="C:plasma membrane"/>
    <property type="evidence" value="ECO:0007669"/>
    <property type="project" value="TreeGrafter"/>
</dbReference>
<evidence type="ECO:0000256" key="8">
    <source>
        <dbReference type="ARBA" id="ARBA00022741"/>
    </source>
</evidence>
<keyword evidence="14" id="KW-0812">Transmembrane</keyword>
<keyword evidence="14" id="KW-1133">Transmembrane helix</keyword>
<gene>
    <name evidence="13" type="primary">lpxK</name>
    <name evidence="15" type="ORF">SAMN05216334_1169</name>
</gene>
<dbReference type="UniPathway" id="UPA00359">
    <property type="reaction ID" value="UER00482"/>
</dbReference>
<protein>
    <recommendedName>
        <fullName evidence="4 13">Tetraacyldisaccharide 4'-kinase</fullName>
        <ecNumber evidence="3 13">2.7.1.130</ecNumber>
    </recommendedName>
    <alternativeName>
        <fullName evidence="12 13">Lipid A 4'-kinase</fullName>
    </alternativeName>
</protein>
<comment type="catalytic activity">
    <reaction evidence="13">
        <text>a lipid A disaccharide + ATP = a lipid IVA + ADP + H(+)</text>
        <dbReference type="Rhea" id="RHEA:67840"/>
        <dbReference type="ChEBI" id="CHEBI:15378"/>
        <dbReference type="ChEBI" id="CHEBI:30616"/>
        <dbReference type="ChEBI" id="CHEBI:176343"/>
        <dbReference type="ChEBI" id="CHEBI:176425"/>
        <dbReference type="ChEBI" id="CHEBI:456216"/>
        <dbReference type="EC" id="2.7.1.130"/>
    </reaction>
</comment>
<dbReference type="EMBL" id="FNUX01000016">
    <property type="protein sequence ID" value="SEF93397.1"/>
    <property type="molecule type" value="Genomic_DNA"/>
</dbReference>
<dbReference type="HAMAP" id="MF_00409">
    <property type="entry name" value="LpxK"/>
    <property type="match status" value="1"/>
</dbReference>
<evidence type="ECO:0000256" key="7">
    <source>
        <dbReference type="ARBA" id="ARBA00022679"/>
    </source>
</evidence>
<evidence type="ECO:0000313" key="15">
    <source>
        <dbReference type="EMBL" id="SEF93397.1"/>
    </source>
</evidence>
<dbReference type="OrthoDB" id="9766423at2"/>
<keyword evidence="6 13" id="KW-0441">Lipid A biosynthesis</keyword>
<name>A0A1H5W3L8_9PROT</name>
<dbReference type="GO" id="GO:0009244">
    <property type="term" value="P:lipopolysaccharide core region biosynthetic process"/>
    <property type="evidence" value="ECO:0007669"/>
    <property type="project" value="TreeGrafter"/>
</dbReference>
<evidence type="ECO:0000313" key="16">
    <source>
        <dbReference type="Proteomes" id="UP000236753"/>
    </source>
</evidence>
<evidence type="ECO:0000256" key="12">
    <source>
        <dbReference type="ARBA" id="ARBA00029757"/>
    </source>
</evidence>
<dbReference type="EC" id="2.7.1.130" evidence="3 13"/>
<evidence type="ECO:0000256" key="1">
    <source>
        <dbReference type="ARBA" id="ARBA00002274"/>
    </source>
</evidence>
<evidence type="ECO:0000256" key="11">
    <source>
        <dbReference type="ARBA" id="ARBA00023098"/>
    </source>
</evidence>
<dbReference type="Proteomes" id="UP000236753">
    <property type="component" value="Unassembled WGS sequence"/>
</dbReference>
<dbReference type="AlphaFoldDB" id="A0A1H5W3L8"/>
<keyword evidence="8 13" id="KW-0547">Nucleotide-binding</keyword>
<keyword evidence="7 13" id="KW-0808">Transferase</keyword>
<sequence length="342" mass="39129">MKLSDLYWYRITPLHFLLWPISILYGFFLTLKKLCYWLDILPSVKLPVTVITIDSISIEDGNKTPLLLWLVDCLTTQGYQPGIITRDSSDSSGLPREITSESDPYSVDGKTFLLAHHCRASCPVWVGNDRIATAHALLNAHSECNIIICNGGMQYYRLERDVEIIMADFSEHSFGNGLLVPAGPLRINLNQLEKSDILVTNEKPDHHRDISKWGKTHTMQLANETAYNVLKPEIQQSVSHFKNGQLHIVTDTDNSRWCFDLIQNKSLNAQLHSYAENHRFSQHEINLAEADAILMPEENALQCRKFANDKLWALPRKAWIDSELLEVLIKKLENKHQQDKTI</sequence>
<dbReference type="GO" id="GO:0009029">
    <property type="term" value="F:lipid-A 4'-kinase activity"/>
    <property type="evidence" value="ECO:0007669"/>
    <property type="project" value="UniProtKB-UniRule"/>
</dbReference>
<keyword evidence="11 13" id="KW-0443">Lipid metabolism</keyword>
<evidence type="ECO:0000256" key="2">
    <source>
        <dbReference type="ARBA" id="ARBA00004870"/>
    </source>
</evidence>
<dbReference type="PANTHER" id="PTHR42724">
    <property type="entry name" value="TETRAACYLDISACCHARIDE 4'-KINASE"/>
    <property type="match status" value="1"/>
</dbReference>
<evidence type="ECO:0000256" key="9">
    <source>
        <dbReference type="ARBA" id="ARBA00022777"/>
    </source>
</evidence>
<dbReference type="GO" id="GO:0009245">
    <property type="term" value="P:lipid A biosynthetic process"/>
    <property type="evidence" value="ECO:0007669"/>
    <property type="project" value="UniProtKB-UniRule"/>
</dbReference>
<keyword evidence="9 13" id="KW-0418">Kinase</keyword>
<dbReference type="InterPro" id="IPR003758">
    <property type="entry name" value="LpxK"/>
</dbReference>
<evidence type="ECO:0000256" key="5">
    <source>
        <dbReference type="ARBA" id="ARBA00022516"/>
    </source>
</evidence>